<evidence type="ECO:0000256" key="14">
    <source>
        <dbReference type="ARBA" id="ARBA00044632"/>
    </source>
</evidence>
<dbReference type="SMART" id="SM00898">
    <property type="entry name" value="Fapy_DNA_glyco"/>
    <property type="match status" value="1"/>
</dbReference>
<evidence type="ECO:0000256" key="9">
    <source>
        <dbReference type="ARBA" id="ARBA00023125"/>
    </source>
</evidence>
<evidence type="ECO:0000259" key="18">
    <source>
        <dbReference type="PROSITE" id="PS51068"/>
    </source>
</evidence>
<dbReference type="GO" id="GO:0006979">
    <property type="term" value="P:response to oxidative stress"/>
    <property type="evidence" value="ECO:0007669"/>
    <property type="project" value="UniProtKB-ARBA"/>
</dbReference>
<feature type="region of interest" description="Disordered" evidence="16">
    <location>
        <begin position="1"/>
        <end position="21"/>
    </location>
</feature>
<evidence type="ECO:0000256" key="4">
    <source>
        <dbReference type="ARBA" id="ARBA00022723"/>
    </source>
</evidence>
<dbReference type="GO" id="GO:0140078">
    <property type="term" value="F:class I DNA-(apurinic or apyrimidinic site) endonuclease activity"/>
    <property type="evidence" value="ECO:0007669"/>
    <property type="project" value="UniProtKB-EC"/>
</dbReference>
<comment type="similarity">
    <text evidence="2">Belongs to the FPG family.</text>
</comment>
<dbReference type="GO" id="GO:0000703">
    <property type="term" value="F:oxidized pyrimidine nucleobase lesion DNA N-glycosylase activity"/>
    <property type="evidence" value="ECO:0007669"/>
    <property type="project" value="TreeGrafter"/>
</dbReference>
<dbReference type="PROSITE" id="PS51068">
    <property type="entry name" value="FPG_CAT"/>
    <property type="match status" value="1"/>
</dbReference>
<evidence type="ECO:0000256" key="8">
    <source>
        <dbReference type="ARBA" id="ARBA00022833"/>
    </source>
</evidence>
<dbReference type="Pfam" id="PF01149">
    <property type="entry name" value="Fapy_DNA_glyco"/>
    <property type="match status" value="1"/>
</dbReference>
<gene>
    <name evidence="19" type="ORF">HMPREF0682_0888</name>
</gene>
<dbReference type="InterPro" id="IPR010979">
    <property type="entry name" value="Ribosomal_uS13-like_H2TH"/>
</dbReference>
<dbReference type="PANTHER" id="PTHR42697">
    <property type="entry name" value="ENDONUCLEASE 8"/>
    <property type="match status" value="1"/>
</dbReference>
<evidence type="ECO:0000256" key="13">
    <source>
        <dbReference type="ARBA" id="ARBA00023295"/>
    </source>
</evidence>
<dbReference type="Gene3D" id="1.10.8.50">
    <property type="match status" value="1"/>
</dbReference>
<keyword evidence="5" id="KW-0227">DNA damage</keyword>
<comment type="catalytic activity">
    <reaction evidence="14">
        <text>2'-deoxyribonucleotide-(2'-deoxyribose 5'-phosphate)-2'-deoxyribonucleotide-DNA = a 3'-end 2'-deoxyribonucleotide-(2,3-dehydro-2,3-deoxyribose 5'-phosphate)-DNA + a 5'-end 5'-phospho-2'-deoxyribonucleoside-DNA + H(+)</text>
        <dbReference type="Rhea" id="RHEA:66592"/>
        <dbReference type="Rhea" id="RHEA-COMP:13180"/>
        <dbReference type="Rhea" id="RHEA-COMP:16897"/>
        <dbReference type="Rhea" id="RHEA-COMP:17067"/>
        <dbReference type="ChEBI" id="CHEBI:15378"/>
        <dbReference type="ChEBI" id="CHEBI:136412"/>
        <dbReference type="ChEBI" id="CHEBI:157695"/>
        <dbReference type="ChEBI" id="CHEBI:167181"/>
        <dbReference type="EC" id="4.2.99.18"/>
    </reaction>
</comment>
<feature type="non-terminal residue" evidence="19">
    <location>
        <position position="1"/>
    </location>
</feature>
<dbReference type="EC" id="4.2.99.18" evidence="3"/>
<keyword evidence="13" id="KW-0326">Glycosidase</keyword>
<dbReference type="Gene3D" id="3.20.190.10">
    <property type="entry name" value="MutM-like, N-terminal"/>
    <property type="match status" value="1"/>
</dbReference>
<keyword evidence="6 15" id="KW-0863">Zinc-finger</keyword>
<dbReference type="GO" id="GO:0008270">
    <property type="term" value="F:zinc ion binding"/>
    <property type="evidence" value="ECO:0007669"/>
    <property type="project" value="UniProtKB-KW"/>
</dbReference>
<evidence type="ECO:0000256" key="11">
    <source>
        <dbReference type="ARBA" id="ARBA00023239"/>
    </source>
</evidence>
<accession>U2QVA5</accession>
<evidence type="ECO:0000313" key="19">
    <source>
        <dbReference type="EMBL" id="ERK60446.1"/>
    </source>
</evidence>
<comment type="cofactor">
    <cofactor evidence="1">
        <name>Zn(2+)</name>
        <dbReference type="ChEBI" id="CHEBI:29105"/>
    </cofactor>
</comment>
<dbReference type="InterPro" id="IPR000214">
    <property type="entry name" value="Znf_DNA_glyclase/AP_lyase"/>
</dbReference>
<dbReference type="Proteomes" id="UP000017052">
    <property type="component" value="Unassembled WGS sequence"/>
</dbReference>
<dbReference type="SUPFAM" id="SSF57716">
    <property type="entry name" value="Glucocorticoid receptor-like (DNA-binding domain)"/>
    <property type="match status" value="1"/>
</dbReference>
<proteinExistence type="inferred from homology"/>
<keyword evidence="20" id="KW-1185">Reference proteome</keyword>
<evidence type="ECO:0000256" key="6">
    <source>
        <dbReference type="ARBA" id="ARBA00022771"/>
    </source>
</evidence>
<evidence type="ECO:0000313" key="20">
    <source>
        <dbReference type="Proteomes" id="UP000017052"/>
    </source>
</evidence>
<keyword evidence="12" id="KW-0511">Multifunctional enzyme</keyword>
<reference evidence="19" key="1">
    <citation type="submission" date="2013-08" db="EMBL/GenBank/DDBJ databases">
        <authorList>
            <person name="Durkin A.S."/>
            <person name="Haft D.R."/>
            <person name="McCorrison J."/>
            <person name="Torralba M."/>
            <person name="Gillis M."/>
            <person name="Haft D.H."/>
            <person name="Methe B."/>
            <person name="Sutton G."/>
            <person name="Nelson K.E."/>
        </authorList>
    </citation>
    <scope>NUCLEOTIDE SEQUENCE [LARGE SCALE GENOMIC DNA]</scope>
    <source>
        <strain evidence="19">F0233</strain>
    </source>
</reference>
<keyword evidence="7" id="KW-0378">Hydrolase</keyword>
<comment type="caution">
    <text evidence="19">The sequence shown here is derived from an EMBL/GenBank/DDBJ whole genome shotgun (WGS) entry which is preliminary data.</text>
</comment>
<feature type="domain" description="Formamidopyrimidine-DNA glycosylase catalytic" evidence="18">
    <location>
        <begin position="30"/>
        <end position="128"/>
    </location>
</feature>
<evidence type="ECO:0000256" key="5">
    <source>
        <dbReference type="ARBA" id="ARBA00022763"/>
    </source>
</evidence>
<feature type="domain" description="FPG-type" evidence="17">
    <location>
        <begin position="263"/>
        <end position="297"/>
    </location>
</feature>
<evidence type="ECO:0000256" key="3">
    <source>
        <dbReference type="ARBA" id="ARBA00012720"/>
    </source>
</evidence>
<dbReference type="AlphaFoldDB" id="U2QVA5"/>
<name>U2QVA5_9ACTN</name>
<sequence length="299" mass="32762">AGDAHRTRVAADGGRAPTRGPRWGTVVCMPEGHVIHRLANRTNELFAAEAVAVSSPQGRFAESAALLDGTTLDRAETWGKHLFVAFDADVPANILQIHLGLIGRLTFAPLAEPVGQVRVRIADDRWAADLHGPQTCRLVTATERDAATARLGEDPLRADADPQRVWTRVHRSSRPIAALLMDQAVFAGVGNIYRAEVLFRQGIDPACPGSELERSRFDAIWADLVHLMALGVRDGRIDTVRPEHTPEAMGRPPRVDAHGGEVYVYRRADRPCLVCGRPVHETDLGGRHLFWCPACQRGR</sequence>
<organism evidence="19 20">
    <name type="scientific">Propionibacterium acidifaciens F0233</name>
    <dbReference type="NCBI Taxonomy" id="553198"/>
    <lineage>
        <taxon>Bacteria</taxon>
        <taxon>Bacillati</taxon>
        <taxon>Actinomycetota</taxon>
        <taxon>Actinomycetes</taxon>
        <taxon>Propionibacteriales</taxon>
        <taxon>Propionibacteriaceae</taxon>
        <taxon>Propionibacterium</taxon>
    </lineage>
</organism>
<evidence type="ECO:0000256" key="10">
    <source>
        <dbReference type="ARBA" id="ARBA00023204"/>
    </source>
</evidence>
<dbReference type="GO" id="GO:0003690">
    <property type="term" value="F:double-stranded DNA binding"/>
    <property type="evidence" value="ECO:0007669"/>
    <property type="project" value="UniProtKB-ARBA"/>
</dbReference>
<keyword evidence="4" id="KW-0479">Metal-binding</keyword>
<dbReference type="InterPro" id="IPR012319">
    <property type="entry name" value="FPG_cat"/>
</dbReference>
<dbReference type="PANTHER" id="PTHR42697:SF3">
    <property type="entry name" value="ENDONUCLEASE 8 1"/>
    <property type="match status" value="1"/>
</dbReference>
<dbReference type="PROSITE" id="PS51066">
    <property type="entry name" value="ZF_FPG_2"/>
    <property type="match status" value="1"/>
</dbReference>
<dbReference type="FunFam" id="1.10.8.50:FF:000003">
    <property type="entry name" value="Formamidopyrimidine-DNA glycosylase"/>
    <property type="match status" value="1"/>
</dbReference>
<dbReference type="Pfam" id="PF06831">
    <property type="entry name" value="H2TH"/>
    <property type="match status" value="1"/>
</dbReference>
<dbReference type="Pfam" id="PF06827">
    <property type="entry name" value="zf-FPG_IleRS"/>
    <property type="match status" value="1"/>
</dbReference>
<evidence type="ECO:0000256" key="16">
    <source>
        <dbReference type="SAM" id="MobiDB-lite"/>
    </source>
</evidence>
<dbReference type="CDD" id="cd08970">
    <property type="entry name" value="AcNei1_N"/>
    <property type="match status" value="1"/>
</dbReference>
<dbReference type="SUPFAM" id="SSF46946">
    <property type="entry name" value="S13-like H2TH domain"/>
    <property type="match status" value="1"/>
</dbReference>
<dbReference type="GO" id="GO:0006284">
    <property type="term" value="P:base-excision repair"/>
    <property type="evidence" value="ECO:0007669"/>
    <property type="project" value="InterPro"/>
</dbReference>
<dbReference type="InterPro" id="IPR010663">
    <property type="entry name" value="Znf_FPG/IleRS"/>
</dbReference>
<dbReference type="SUPFAM" id="SSF81624">
    <property type="entry name" value="N-terminal domain of MutM-like DNA repair proteins"/>
    <property type="match status" value="1"/>
</dbReference>
<dbReference type="EMBL" id="ACVN02000084">
    <property type="protein sequence ID" value="ERK60446.1"/>
    <property type="molecule type" value="Genomic_DNA"/>
</dbReference>
<evidence type="ECO:0000259" key="17">
    <source>
        <dbReference type="PROSITE" id="PS51066"/>
    </source>
</evidence>
<dbReference type="GO" id="GO:0003684">
    <property type="term" value="F:damaged DNA binding"/>
    <property type="evidence" value="ECO:0007669"/>
    <property type="project" value="InterPro"/>
</dbReference>
<keyword evidence="11" id="KW-0456">Lyase</keyword>
<evidence type="ECO:0000256" key="15">
    <source>
        <dbReference type="PROSITE-ProRule" id="PRU00391"/>
    </source>
</evidence>
<evidence type="ECO:0000256" key="12">
    <source>
        <dbReference type="ARBA" id="ARBA00023268"/>
    </source>
</evidence>
<keyword evidence="9" id="KW-0238">DNA-binding</keyword>
<dbReference type="GO" id="GO:0008534">
    <property type="term" value="F:oxidized purine nucleobase lesion DNA N-glycosylase activity"/>
    <property type="evidence" value="ECO:0007669"/>
    <property type="project" value="UniProtKB-ARBA"/>
</dbReference>
<evidence type="ECO:0000256" key="1">
    <source>
        <dbReference type="ARBA" id="ARBA00001947"/>
    </source>
</evidence>
<keyword evidence="10" id="KW-0234">DNA repair</keyword>
<dbReference type="InterPro" id="IPR015886">
    <property type="entry name" value="H2TH_FPG"/>
</dbReference>
<dbReference type="InterPro" id="IPR035937">
    <property type="entry name" value="FPG_N"/>
</dbReference>
<evidence type="ECO:0000256" key="2">
    <source>
        <dbReference type="ARBA" id="ARBA00009409"/>
    </source>
</evidence>
<protein>
    <recommendedName>
        <fullName evidence="3">DNA-(apurinic or apyrimidinic site) lyase</fullName>
        <ecNumber evidence="3">4.2.99.18</ecNumber>
    </recommendedName>
</protein>
<dbReference type="SMART" id="SM01232">
    <property type="entry name" value="H2TH"/>
    <property type="match status" value="1"/>
</dbReference>
<evidence type="ECO:0000256" key="7">
    <source>
        <dbReference type="ARBA" id="ARBA00022801"/>
    </source>
</evidence>
<keyword evidence="8" id="KW-0862">Zinc</keyword>